<feature type="chain" id="PRO_5046448666" evidence="1">
    <location>
        <begin position="24"/>
        <end position="426"/>
    </location>
</feature>
<dbReference type="EMBL" id="CP117522">
    <property type="protein sequence ID" value="WNE95199.1"/>
    <property type="molecule type" value="Genomic_DNA"/>
</dbReference>
<gene>
    <name evidence="2" type="ORF">PS467_07475</name>
</gene>
<evidence type="ECO:0000256" key="1">
    <source>
        <dbReference type="SAM" id="SignalP"/>
    </source>
</evidence>
<sequence>MKLRKWSLAALATCLVVPLAACSGSGPRNGVVKLVLRQFDPESETKGLAAAIDKWNDKHPKIQVELETLSPNNVQQFAREANAEDGPDIDTIGYSDVAFLAKPRILLPLDDYIKKDPPADYQDLLAKDTISFDGKTWAMPWTADTMALVYNPKALAEAGVDSPPTTWAELAADAKRISSAGSGDTTGFCFPASGSATSAQWFPINYYLWSHGGTLIEKDSSGNWRTGVSQKRLAEVIDYFTSLFSSGAAPKADQAVQDYSDPSIVNSLANGSCAMSYLPPSTFAPLEKQAKSAGTTLTTAVMPSGLTAGATHLGGRALGINRNTAHPDQAWRVVKYLMSAETFATYGQFPASKATLRQVDVPASQRAYVQQLPHARSFGRYLGSEATIASIEQIVNQNFSAVYSGQKSSSKAAGQILDGLTEALEG</sequence>
<dbReference type="CDD" id="cd13585">
    <property type="entry name" value="PBP2_TMBP_like"/>
    <property type="match status" value="1"/>
</dbReference>
<dbReference type="Pfam" id="PF01547">
    <property type="entry name" value="SBP_bac_1"/>
    <property type="match status" value="1"/>
</dbReference>
<organism evidence="2 3">
    <name type="scientific">Streptomyces luomodiensis</name>
    <dbReference type="NCBI Taxonomy" id="3026192"/>
    <lineage>
        <taxon>Bacteria</taxon>
        <taxon>Bacillati</taxon>
        <taxon>Actinomycetota</taxon>
        <taxon>Actinomycetes</taxon>
        <taxon>Kitasatosporales</taxon>
        <taxon>Streptomycetaceae</taxon>
        <taxon>Streptomyces</taxon>
    </lineage>
</organism>
<feature type="signal peptide" evidence="1">
    <location>
        <begin position="1"/>
        <end position="23"/>
    </location>
</feature>
<keyword evidence="1" id="KW-0732">Signal</keyword>
<name>A0ABY9UZB5_9ACTN</name>
<dbReference type="InterPro" id="IPR050490">
    <property type="entry name" value="Bact_solute-bd_prot1"/>
</dbReference>
<dbReference type="InterPro" id="IPR006059">
    <property type="entry name" value="SBP"/>
</dbReference>
<protein>
    <submittedName>
        <fullName evidence="2">Sugar ABC transporter substrate-binding protein</fullName>
    </submittedName>
</protein>
<keyword evidence="3" id="KW-1185">Reference proteome</keyword>
<dbReference type="PANTHER" id="PTHR43649">
    <property type="entry name" value="ARABINOSE-BINDING PROTEIN-RELATED"/>
    <property type="match status" value="1"/>
</dbReference>
<dbReference type="Gene3D" id="3.40.190.10">
    <property type="entry name" value="Periplasmic binding protein-like II"/>
    <property type="match status" value="1"/>
</dbReference>
<accession>A0ABY9UZB5</accession>
<dbReference type="RefSeq" id="WP_311034554.1">
    <property type="nucleotide sequence ID" value="NZ_CP117522.1"/>
</dbReference>
<dbReference type="SUPFAM" id="SSF53850">
    <property type="entry name" value="Periplasmic binding protein-like II"/>
    <property type="match status" value="1"/>
</dbReference>
<dbReference type="PANTHER" id="PTHR43649:SF12">
    <property type="entry name" value="DIACETYLCHITOBIOSE BINDING PROTEIN DASA"/>
    <property type="match status" value="1"/>
</dbReference>
<dbReference type="Proteomes" id="UP001305606">
    <property type="component" value="Chromosome"/>
</dbReference>
<reference evidence="2 3" key="1">
    <citation type="submission" date="2023-02" db="EMBL/GenBank/DDBJ databases">
        <title>Streptomyces sp. SCA4-21 with antifungal activity against Fusarium oxysporum f. sp. cubense, Streptomyces sp. SCA2-17 with antifungal activity against Fusarium oxysporum f. sp. cubense.</title>
        <authorList>
            <person name="Qi D."/>
        </authorList>
    </citation>
    <scope>NUCLEOTIDE SEQUENCE [LARGE SCALE GENOMIC DNA]</scope>
    <source>
        <strain evidence="2 3">SCA4-21</strain>
    </source>
</reference>
<evidence type="ECO:0000313" key="2">
    <source>
        <dbReference type="EMBL" id="WNE95199.1"/>
    </source>
</evidence>
<proteinExistence type="predicted"/>
<evidence type="ECO:0000313" key="3">
    <source>
        <dbReference type="Proteomes" id="UP001305606"/>
    </source>
</evidence>